<evidence type="ECO:0000313" key="6">
    <source>
        <dbReference type="EMBL" id="MTD93448.1"/>
    </source>
</evidence>
<organism evidence="6 7">
    <name type="scientific">Hyphomicrobium album</name>
    <dbReference type="NCBI Taxonomy" id="2665159"/>
    <lineage>
        <taxon>Bacteria</taxon>
        <taxon>Pseudomonadati</taxon>
        <taxon>Pseudomonadota</taxon>
        <taxon>Alphaproteobacteria</taxon>
        <taxon>Hyphomicrobiales</taxon>
        <taxon>Hyphomicrobiaceae</taxon>
        <taxon>Hyphomicrobium</taxon>
    </lineage>
</organism>
<dbReference type="CDD" id="cd06170">
    <property type="entry name" value="LuxR_C_like"/>
    <property type="match status" value="1"/>
</dbReference>
<dbReference type="PANTHER" id="PTHR44688">
    <property type="entry name" value="DNA-BINDING TRANSCRIPTIONAL ACTIVATOR DEVR_DOSR"/>
    <property type="match status" value="1"/>
</dbReference>
<dbReference type="SUPFAM" id="SSF55785">
    <property type="entry name" value="PYP-like sensor domain (PAS domain)"/>
    <property type="match status" value="1"/>
</dbReference>
<evidence type="ECO:0000256" key="1">
    <source>
        <dbReference type="ARBA" id="ARBA00023015"/>
    </source>
</evidence>
<name>A0A6I3KFX5_9HYPH</name>
<evidence type="ECO:0000259" key="4">
    <source>
        <dbReference type="PROSITE" id="PS50043"/>
    </source>
</evidence>
<dbReference type="SMART" id="SM00421">
    <property type="entry name" value="HTH_LUXR"/>
    <property type="match status" value="1"/>
</dbReference>
<evidence type="ECO:0000313" key="7">
    <source>
        <dbReference type="Proteomes" id="UP000440694"/>
    </source>
</evidence>
<reference evidence="6 7" key="1">
    <citation type="submission" date="2019-11" db="EMBL/GenBank/DDBJ databases">
        <title>Identification of a novel strain.</title>
        <authorList>
            <person name="Xu Q."/>
            <person name="Wang G."/>
        </authorList>
    </citation>
    <scope>NUCLEOTIDE SEQUENCE [LARGE SCALE GENOMIC DNA]</scope>
    <source>
        <strain evidence="7">xq</strain>
    </source>
</reference>
<evidence type="ECO:0000256" key="3">
    <source>
        <dbReference type="ARBA" id="ARBA00023163"/>
    </source>
</evidence>
<dbReference type="InterPro" id="IPR013767">
    <property type="entry name" value="PAS_fold"/>
</dbReference>
<dbReference type="InterPro" id="IPR036388">
    <property type="entry name" value="WH-like_DNA-bd_sf"/>
</dbReference>
<comment type="caution">
    <text evidence="6">The sequence shown here is derived from an EMBL/GenBank/DDBJ whole genome shotgun (WGS) entry which is preliminary data.</text>
</comment>
<dbReference type="AlphaFoldDB" id="A0A6I3KFX5"/>
<dbReference type="InterPro" id="IPR035965">
    <property type="entry name" value="PAS-like_dom_sf"/>
</dbReference>
<feature type="domain" description="HTH luxR-type" evidence="4">
    <location>
        <begin position="307"/>
        <end position="372"/>
    </location>
</feature>
<dbReference type="PROSITE" id="PS50112">
    <property type="entry name" value="PAS"/>
    <property type="match status" value="1"/>
</dbReference>
<dbReference type="InterPro" id="IPR016032">
    <property type="entry name" value="Sig_transdc_resp-reg_C-effctor"/>
</dbReference>
<dbReference type="RefSeq" id="WP_154737987.1">
    <property type="nucleotide sequence ID" value="NZ_WMBQ01000001.1"/>
</dbReference>
<dbReference type="PANTHER" id="PTHR44688:SF16">
    <property type="entry name" value="DNA-BINDING TRANSCRIPTIONAL ACTIVATOR DEVR_DOSR"/>
    <property type="match status" value="1"/>
</dbReference>
<dbReference type="CDD" id="cd00130">
    <property type="entry name" value="PAS"/>
    <property type="match status" value="1"/>
</dbReference>
<dbReference type="Gene3D" id="1.10.10.10">
    <property type="entry name" value="Winged helix-like DNA-binding domain superfamily/Winged helix DNA-binding domain"/>
    <property type="match status" value="1"/>
</dbReference>
<keyword evidence="7" id="KW-1185">Reference proteome</keyword>
<dbReference type="PROSITE" id="PS50043">
    <property type="entry name" value="HTH_LUXR_2"/>
    <property type="match status" value="1"/>
</dbReference>
<dbReference type="PRINTS" id="PR00038">
    <property type="entry name" value="HTHLUXR"/>
</dbReference>
<accession>A0A6I3KFX5</accession>
<dbReference type="Proteomes" id="UP000440694">
    <property type="component" value="Unassembled WGS sequence"/>
</dbReference>
<dbReference type="SUPFAM" id="SSF46894">
    <property type="entry name" value="C-terminal effector domain of the bipartite response regulators"/>
    <property type="match status" value="1"/>
</dbReference>
<evidence type="ECO:0000256" key="2">
    <source>
        <dbReference type="ARBA" id="ARBA00023125"/>
    </source>
</evidence>
<sequence length="378" mass="40638">MRSTGALLDLVGDIYDAAIEPSRWPAACERLGRLVGGMQTAIALHDTVSHQVSLSASWNVDPSLEEAMKANFAINPLVPAIWHVETGEPHTSFGFLGEEAFKKTRFYQRTGAQFGIGDSALIVLEKSVRKFGAVSIQRHCDRPPFGQEELAVLRLLSPHIRRAVMIADLLDARALARDMLAATLDRLAVGIILTDADGRIAHTNEAADKMFGDGSTVRRTGDLLAARDANAARELAQAIRDAASGTTIDIPRSGIVVPLKGETGRDLAAWVLPLDSGLRRELAAGFAAQVAVFIRELGDTSPFPAELFVRRYSITPAESRVMMLLVQGMTISEAAEALGISPPTAKTHLARLFDKTGTSRQADLVRLAMSALAPTAAR</sequence>
<dbReference type="InterPro" id="IPR000792">
    <property type="entry name" value="Tscrpt_reg_LuxR_C"/>
</dbReference>
<dbReference type="Pfam" id="PF00989">
    <property type="entry name" value="PAS"/>
    <property type="match status" value="1"/>
</dbReference>
<dbReference type="GO" id="GO:0006355">
    <property type="term" value="P:regulation of DNA-templated transcription"/>
    <property type="evidence" value="ECO:0007669"/>
    <property type="project" value="InterPro"/>
</dbReference>
<dbReference type="EMBL" id="WMBQ01000001">
    <property type="protein sequence ID" value="MTD93448.1"/>
    <property type="molecule type" value="Genomic_DNA"/>
</dbReference>
<evidence type="ECO:0000259" key="5">
    <source>
        <dbReference type="PROSITE" id="PS50112"/>
    </source>
</evidence>
<keyword evidence="2" id="KW-0238">DNA-binding</keyword>
<gene>
    <name evidence="6" type="ORF">GIW81_03745</name>
</gene>
<dbReference type="Gene3D" id="3.30.450.20">
    <property type="entry name" value="PAS domain"/>
    <property type="match status" value="1"/>
</dbReference>
<dbReference type="GO" id="GO:0003677">
    <property type="term" value="F:DNA binding"/>
    <property type="evidence" value="ECO:0007669"/>
    <property type="project" value="UniProtKB-KW"/>
</dbReference>
<feature type="domain" description="PAS" evidence="5">
    <location>
        <begin position="176"/>
        <end position="212"/>
    </location>
</feature>
<keyword evidence="1" id="KW-0805">Transcription regulation</keyword>
<protein>
    <submittedName>
        <fullName evidence="6">PAS domain-containing protein</fullName>
    </submittedName>
</protein>
<proteinExistence type="predicted"/>
<dbReference type="Pfam" id="PF00196">
    <property type="entry name" value="GerE"/>
    <property type="match status" value="1"/>
</dbReference>
<dbReference type="InterPro" id="IPR000014">
    <property type="entry name" value="PAS"/>
</dbReference>
<keyword evidence="3" id="KW-0804">Transcription</keyword>